<protein>
    <submittedName>
        <fullName evidence="3">Tryptophan-associated transmembrane protein (Trp_oprn_chp)</fullName>
    </submittedName>
</protein>
<name>A0A1G9MZ26_9PSEU</name>
<feature type="compositionally biased region" description="Basic and acidic residues" evidence="1">
    <location>
        <begin position="102"/>
        <end position="119"/>
    </location>
</feature>
<feature type="region of interest" description="Disordered" evidence="1">
    <location>
        <begin position="96"/>
        <end position="133"/>
    </location>
</feature>
<dbReference type="InterPro" id="IPR019051">
    <property type="entry name" value="Trp_biosyn_TM_oprn/chp"/>
</dbReference>
<organism evidence="3 4">
    <name type="scientific">Lentzea albidocapillata subsp. violacea</name>
    <dbReference type="NCBI Taxonomy" id="128104"/>
    <lineage>
        <taxon>Bacteria</taxon>
        <taxon>Bacillati</taxon>
        <taxon>Actinomycetota</taxon>
        <taxon>Actinomycetes</taxon>
        <taxon>Pseudonocardiales</taxon>
        <taxon>Pseudonocardiaceae</taxon>
        <taxon>Lentzea</taxon>
    </lineage>
</organism>
<evidence type="ECO:0000313" key="3">
    <source>
        <dbReference type="EMBL" id="SDL79478.1"/>
    </source>
</evidence>
<accession>A0A1G9MZ26</accession>
<dbReference type="Pfam" id="PF09534">
    <property type="entry name" value="Trp_oprn_chp"/>
    <property type="match status" value="1"/>
</dbReference>
<feature type="transmembrane region" description="Helical" evidence="2">
    <location>
        <begin position="50"/>
        <end position="68"/>
    </location>
</feature>
<dbReference type="Proteomes" id="UP000199682">
    <property type="component" value="Unassembled WGS sequence"/>
</dbReference>
<feature type="transmembrane region" description="Helical" evidence="2">
    <location>
        <begin position="27"/>
        <end position="43"/>
    </location>
</feature>
<dbReference type="RefSeq" id="WP_090009836.1">
    <property type="nucleotide sequence ID" value="NZ_FNET01000013.1"/>
</dbReference>
<proteinExistence type="predicted"/>
<keyword evidence="2" id="KW-1133">Transmembrane helix</keyword>
<reference evidence="4" key="1">
    <citation type="submission" date="2016-10" db="EMBL/GenBank/DDBJ databases">
        <authorList>
            <person name="Varghese N."/>
            <person name="Submissions S."/>
        </authorList>
    </citation>
    <scope>NUCLEOTIDE SEQUENCE [LARGE SCALE GENOMIC DNA]</scope>
    <source>
        <strain evidence="4">DSM 44796</strain>
    </source>
</reference>
<keyword evidence="2" id="KW-0472">Membrane</keyword>
<keyword evidence="2 3" id="KW-0812">Transmembrane</keyword>
<sequence>MKASSPLWIAALLLVGAAGAFWGAGSVPVALLCLAAVAAVVALSGVTRRVLGALLVVVGIAGAFSGHWMAIAGGVLVVASGALLVALGARMPKIGVGGQKTRAHDPETDMWRALERGDDPTDDTTPGRTASNE</sequence>
<feature type="compositionally biased region" description="Low complexity" evidence="1">
    <location>
        <begin position="123"/>
        <end position="133"/>
    </location>
</feature>
<evidence type="ECO:0000313" key="4">
    <source>
        <dbReference type="Proteomes" id="UP000199682"/>
    </source>
</evidence>
<feature type="transmembrane region" description="Helical" evidence="2">
    <location>
        <begin position="74"/>
        <end position="92"/>
    </location>
</feature>
<gene>
    <name evidence="3" type="ORF">SAMN04488074_113178</name>
</gene>
<evidence type="ECO:0000256" key="1">
    <source>
        <dbReference type="SAM" id="MobiDB-lite"/>
    </source>
</evidence>
<dbReference type="EMBL" id="FNET01000013">
    <property type="protein sequence ID" value="SDL79478.1"/>
    <property type="molecule type" value="Genomic_DNA"/>
</dbReference>
<evidence type="ECO:0000256" key="2">
    <source>
        <dbReference type="SAM" id="Phobius"/>
    </source>
</evidence>
<dbReference type="AlphaFoldDB" id="A0A1G9MZ26"/>